<dbReference type="CDD" id="cd12148">
    <property type="entry name" value="fungal_TF_MHR"/>
    <property type="match status" value="1"/>
</dbReference>
<name>A0A6A6SZC7_9PLEO</name>
<feature type="compositionally biased region" description="Polar residues" evidence="2">
    <location>
        <begin position="634"/>
        <end position="643"/>
    </location>
</feature>
<feature type="compositionally biased region" description="Basic and acidic residues" evidence="2">
    <location>
        <begin position="27"/>
        <end position="48"/>
    </location>
</feature>
<keyword evidence="5" id="KW-1185">Reference proteome</keyword>
<keyword evidence="1" id="KW-0539">Nucleus</keyword>
<dbReference type="OrthoDB" id="2110361at2759"/>
<feature type="domain" description="Xylanolytic transcriptional activator regulatory" evidence="3">
    <location>
        <begin position="218"/>
        <end position="287"/>
    </location>
</feature>
<evidence type="ECO:0000313" key="4">
    <source>
        <dbReference type="EMBL" id="KAF2653075.1"/>
    </source>
</evidence>
<feature type="region of interest" description="Disordered" evidence="2">
    <location>
        <begin position="597"/>
        <end position="643"/>
    </location>
</feature>
<dbReference type="GO" id="GO:0008270">
    <property type="term" value="F:zinc ion binding"/>
    <property type="evidence" value="ECO:0007669"/>
    <property type="project" value="InterPro"/>
</dbReference>
<dbReference type="GO" id="GO:0003677">
    <property type="term" value="F:DNA binding"/>
    <property type="evidence" value="ECO:0007669"/>
    <property type="project" value="InterPro"/>
</dbReference>
<organism evidence="4 5">
    <name type="scientific">Lophiostoma macrostomum CBS 122681</name>
    <dbReference type="NCBI Taxonomy" id="1314788"/>
    <lineage>
        <taxon>Eukaryota</taxon>
        <taxon>Fungi</taxon>
        <taxon>Dikarya</taxon>
        <taxon>Ascomycota</taxon>
        <taxon>Pezizomycotina</taxon>
        <taxon>Dothideomycetes</taxon>
        <taxon>Pleosporomycetidae</taxon>
        <taxon>Pleosporales</taxon>
        <taxon>Lophiostomataceae</taxon>
        <taxon>Lophiostoma</taxon>
    </lineage>
</organism>
<gene>
    <name evidence="4" type="ORF">K491DRAFT_718388</name>
</gene>
<evidence type="ECO:0000313" key="5">
    <source>
        <dbReference type="Proteomes" id="UP000799324"/>
    </source>
</evidence>
<dbReference type="GO" id="GO:0006351">
    <property type="term" value="P:DNA-templated transcription"/>
    <property type="evidence" value="ECO:0007669"/>
    <property type="project" value="InterPro"/>
</dbReference>
<dbReference type="SMART" id="SM00906">
    <property type="entry name" value="Fungal_trans"/>
    <property type="match status" value="1"/>
</dbReference>
<protein>
    <recommendedName>
        <fullName evidence="3">Xylanolytic transcriptional activator regulatory domain-containing protein</fullName>
    </recommendedName>
</protein>
<evidence type="ECO:0000256" key="2">
    <source>
        <dbReference type="SAM" id="MobiDB-lite"/>
    </source>
</evidence>
<feature type="compositionally biased region" description="Polar residues" evidence="2">
    <location>
        <begin position="1"/>
        <end position="25"/>
    </location>
</feature>
<reference evidence="4" key="1">
    <citation type="journal article" date="2020" name="Stud. Mycol.">
        <title>101 Dothideomycetes genomes: a test case for predicting lifestyles and emergence of pathogens.</title>
        <authorList>
            <person name="Haridas S."/>
            <person name="Albert R."/>
            <person name="Binder M."/>
            <person name="Bloem J."/>
            <person name="Labutti K."/>
            <person name="Salamov A."/>
            <person name="Andreopoulos B."/>
            <person name="Baker S."/>
            <person name="Barry K."/>
            <person name="Bills G."/>
            <person name="Bluhm B."/>
            <person name="Cannon C."/>
            <person name="Castanera R."/>
            <person name="Culley D."/>
            <person name="Daum C."/>
            <person name="Ezra D."/>
            <person name="Gonzalez J."/>
            <person name="Henrissat B."/>
            <person name="Kuo A."/>
            <person name="Liang C."/>
            <person name="Lipzen A."/>
            <person name="Lutzoni F."/>
            <person name="Magnuson J."/>
            <person name="Mondo S."/>
            <person name="Nolan M."/>
            <person name="Ohm R."/>
            <person name="Pangilinan J."/>
            <person name="Park H.-J."/>
            <person name="Ramirez L."/>
            <person name="Alfaro M."/>
            <person name="Sun H."/>
            <person name="Tritt A."/>
            <person name="Yoshinaga Y."/>
            <person name="Zwiers L.-H."/>
            <person name="Turgeon B."/>
            <person name="Goodwin S."/>
            <person name="Spatafora J."/>
            <person name="Crous P."/>
            <person name="Grigoriev I."/>
        </authorList>
    </citation>
    <scope>NUCLEOTIDE SEQUENCE</scope>
    <source>
        <strain evidence="4">CBS 122681</strain>
    </source>
</reference>
<dbReference type="PANTHER" id="PTHR46910">
    <property type="entry name" value="TRANSCRIPTION FACTOR PDR1"/>
    <property type="match status" value="1"/>
</dbReference>
<accession>A0A6A6SZC7</accession>
<dbReference type="GO" id="GO:0003700">
    <property type="term" value="F:DNA-binding transcription factor activity"/>
    <property type="evidence" value="ECO:0007669"/>
    <property type="project" value="InterPro"/>
</dbReference>
<dbReference type="InterPro" id="IPR050987">
    <property type="entry name" value="AtrR-like"/>
</dbReference>
<feature type="region of interest" description="Disordered" evidence="2">
    <location>
        <begin position="1"/>
        <end position="58"/>
    </location>
</feature>
<feature type="compositionally biased region" description="Polar residues" evidence="2">
    <location>
        <begin position="554"/>
        <end position="569"/>
    </location>
</feature>
<proteinExistence type="predicted"/>
<dbReference type="PANTHER" id="PTHR46910:SF1">
    <property type="entry name" value="MISCELLANEOUS ZN(II)2CYS6 TRANSCRIPTION FACTOR (EUROFUNG)-RELATED"/>
    <property type="match status" value="1"/>
</dbReference>
<evidence type="ECO:0000259" key="3">
    <source>
        <dbReference type="SMART" id="SM00906"/>
    </source>
</evidence>
<dbReference type="AlphaFoldDB" id="A0A6A6SZC7"/>
<sequence length="643" mass="71760">MSSIKQVQDLQSQLAELRQENTTLRTRFPDRDPSEREGGSAKNRRVDKQVQQTKAPQKISPPLLRDFDHVRKNIKLHSTGIFGFPSTDHSIVETATNVASRPELPSRTHFAHLSRAYLDTIHESFPVLHWPIFQHEVDQAYTARTLQGLPRPWIGLFFAVLACGTLQSSPGAQGLGSAFYEASSGALAPPSQYTTMEHIQGAFLLSIFATESGMKSAGSIWLASAVRMGQIIGLDKDIDRSLFEVEMRRRLWWSIRSWDRISSSNTNLPMLVVGDTDMPLPSSLEDRYIQRQGYTRLPTTQSPSTRFVALFDVASILSTLANALRSSMITRTSLQSYDDLFHSKSMNLQGSCHPESDAPIEPAALPILITLQFARFLLYRRNLSPTCQPADRLDALQRCSSVARNTATYISRTLAATPAEKDWRLRIGLVASNMMCTHLWRCTLMLCLRAEYEAALMCVKTSSAIGDIRQVNVACGKNLAFFLECLLDRVHSGNGSVHQLEHDEEMLAYVSGDLQGDREQAWVWNDSDLRSDQITNPSVRPRSMQRRGSDEQMQDSSSLPLRSVPTSPESGAKGWDGWARIERMIRQLEEYRARLAQPSPYYPPPHNPVKRVQLAPGAPASPPSSGPQVPSSSTSRISIANII</sequence>
<dbReference type="Proteomes" id="UP000799324">
    <property type="component" value="Unassembled WGS sequence"/>
</dbReference>
<feature type="region of interest" description="Disordered" evidence="2">
    <location>
        <begin position="533"/>
        <end position="575"/>
    </location>
</feature>
<dbReference type="Pfam" id="PF04082">
    <property type="entry name" value="Fungal_trans"/>
    <property type="match status" value="1"/>
</dbReference>
<dbReference type="InterPro" id="IPR007219">
    <property type="entry name" value="XnlR_reg_dom"/>
</dbReference>
<evidence type="ECO:0000256" key="1">
    <source>
        <dbReference type="ARBA" id="ARBA00023242"/>
    </source>
</evidence>
<dbReference type="EMBL" id="MU004388">
    <property type="protein sequence ID" value="KAF2653075.1"/>
    <property type="molecule type" value="Genomic_DNA"/>
</dbReference>